<evidence type="ECO:0000313" key="1">
    <source>
        <dbReference type="EMBL" id="KAF7113000.1"/>
    </source>
</evidence>
<evidence type="ECO:0000313" key="2">
    <source>
        <dbReference type="Proteomes" id="UP000626092"/>
    </source>
</evidence>
<keyword evidence="2" id="KW-1185">Reference proteome</keyword>
<comment type="caution">
    <text evidence="1">The sequence shown here is derived from an EMBL/GenBank/DDBJ whole genome shotgun (WGS) entry which is preliminary data.</text>
</comment>
<dbReference type="EMBL" id="WJXA01000384">
    <property type="protein sequence ID" value="KAF7113000.1"/>
    <property type="molecule type" value="Genomic_DNA"/>
</dbReference>
<organism evidence="1 2">
    <name type="scientific">Rhododendron simsii</name>
    <name type="common">Sims's rhododendron</name>
    <dbReference type="NCBI Taxonomy" id="118357"/>
    <lineage>
        <taxon>Eukaryota</taxon>
        <taxon>Viridiplantae</taxon>
        <taxon>Streptophyta</taxon>
        <taxon>Embryophyta</taxon>
        <taxon>Tracheophyta</taxon>
        <taxon>Spermatophyta</taxon>
        <taxon>Magnoliopsida</taxon>
        <taxon>eudicotyledons</taxon>
        <taxon>Gunneridae</taxon>
        <taxon>Pentapetalae</taxon>
        <taxon>asterids</taxon>
        <taxon>Ericales</taxon>
        <taxon>Ericaceae</taxon>
        <taxon>Ericoideae</taxon>
        <taxon>Rhodoreae</taxon>
        <taxon>Rhododendron</taxon>
    </lineage>
</organism>
<protein>
    <submittedName>
        <fullName evidence="1">Uncharacterized protein</fullName>
    </submittedName>
</protein>
<dbReference type="Proteomes" id="UP000626092">
    <property type="component" value="Unassembled WGS sequence"/>
</dbReference>
<reference evidence="1" key="1">
    <citation type="submission" date="2019-11" db="EMBL/GenBank/DDBJ databases">
        <authorList>
            <person name="Liu Y."/>
            <person name="Hou J."/>
            <person name="Li T.-Q."/>
            <person name="Guan C.-H."/>
            <person name="Wu X."/>
            <person name="Wu H.-Z."/>
            <person name="Ling F."/>
            <person name="Zhang R."/>
            <person name="Shi X.-G."/>
            <person name="Ren J.-P."/>
            <person name="Chen E.-F."/>
            <person name="Sun J.-M."/>
        </authorList>
    </citation>
    <scope>NUCLEOTIDE SEQUENCE</scope>
    <source>
        <strain evidence="1">Adult_tree_wgs_1</strain>
        <tissue evidence="1">Leaves</tissue>
    </source>
</reference>
<dbReference type="OrthoDB" id="10418840at2759"/>
<sequence>MFSELKTSENELPLSLGVLRIFAVLRTYENILRTTENLFEDEQYAETIIQQMEDQCDKDCLKYLMGQCILLVKGYGVQVKQVGGEVVSAAARLAPNGTTQDQDLVILALEHSNSAFQ</sequence>
<accession>A0A834L4E3</accession>
<gene>
    <name evidence="1" type="ORF">RHSIM_RhsimUnG0170900</name>
</gene>
<dbReference type="AlphaFoldDB" id="A0A834L4E3"/>
<name>A0A834L4E3_RHOSS</name>
<proteinExistence type="predicted"/>